<feature type="transmembrane region" description="Helical" evidence="2">
    <location>
        <begin position="67"/>
        <end position="87"/>
    </location>
</feature>
<dbReference type="Proteomes" id="UP000220934">
    <property type="component" value="Unassembled WGS sequence"/>
</dbReference>
<evidence type="ECO:0000313" key="10">
    <source>
        <dbReference type="Proteomes" id="UP000440820"/>
    </source>
</evidence>
<keyword evidence="2" id="KW-0812">Transmembrane</keyword>
<evidence type="ECO:0000313" key="8">
    <source>
        <dbReference type="Proteomes" id="UP000224044"/>
    </source>
</evidence>
<feature type="transmembrane region" description="Helical" evidence="2">
    <location>
        <begin position="169"/>
        <end position="190"/>
    </location>
</feature>
<dbReference type="Pfam" id="PF13425">
    <property type="entry name" value="O-antigen_lig"/>
    <property type="match status" value="1"/>
</dbReference>
<feature type="transmembrane region" description="Helical" evidence="2">
    <location>
        <begin position="42"/>
        <end position="60"/>
    </location>
</feature>
<dbReference type="AlphaFoldDB" id="A0A2B6NLY5"/>
<dbReference type="EMBL" id="NUSY01000003">
    <property type="protein sequence ID" value="PHE17139.1"/>
    <property type="molecule type" value="Genomic_DNA"/>
</dbReference>
<evidence type="ECO:0000313" key="7">
    <source>
        <dbReference type="Proteomes" id="UP000220934"/>
    </source>
</evidence>
<feature type="transmembrane region" description="Helical" evidence="2">
    <location>
        <begin position="107"/>
        <end position="124"/>
    </location>
</feature>
<feature type="transmembrane region" description="Helical" evidence="2">
    <location>
        <begin position="12"/>
        <end position="36"/>
    </location>
</feature>
<dbReference type="EMBL" id="CP047044">
    <property type="protein sequence ID" value="QHA20476.1"/>
    <property type="molecule type" value="Genomic_DNA"/>
</dbReference>
<accession>A0A1D3PRW4</accession>
<dbReference type="EMBL" id="NVOI01000049">
    <property type="protein sequence ID" value="PGG92091.1"/>
    <property type="molecule type" value="Genomic_DNA"/>
</dbReference>
<dbReference type="Proteomes" id="UP000440820">
    <property type="component" value="Chromosome"/>
</dbReference>
<reference evidence="3 7" key="1">
    <citation type="submission" date="2017-09" db="EMBL/GenBank/DDBJ databases">
        <title>Large-scale bioinformatics analysis of Bacillus genomes uncovers conserved roles of natural products in bacterial physiology.</title>
        <authorList>
            <consortium name="Agbiome Team Llc"/>
            <person name="Bleich R.M."/>
            <person name="Kirk G.J."/>
            <person name="Santa Maria K.C."/>
            <person name="Allen S.E."/>
            <person name="Farag S."/>
            <person name="Shank E.A."/>
            <person name="Bowers A."/>
        </authorList>
    </citation>
    <scope>NUCLEOTIDE SEQUENCE [LARGE SCALE GENOMIC DNA]</scope>
    <source>
        <strain evidence="3 7">AFS027958</strain>
    </source>
</reference>
<name>A0A2B6NLY5_9BACI</name>
<reference evidence="8 9" key="2">
    <citation type="submission" date="2017-09" db="EMBL/GenBank/DDBJ databases">
        <title>Large-scale bioinformatics analysis of Bacillus genomes uncovers conserved roles of natural products in bacterial physiology.</title>
        <authorList>
            <consortium name="Agbiome Team Llc"/>
            <person name="Bleich R.M."/>
            <person name="Grubbs K.J."/>
            <person name="Santa Maria K.C."/>
            <person name="Allen S.E."/>
            <person name="Farag S."/>
            <person name="Shank E.A."/>
            <person name="Bowers A."/>
        </authorList>
    </citation>
    <scope>NUCLEOTIDE SEQUENCE [LARGE SCALE GENOMIC DNA]</scope>
    <source>
        <strain evidence="5 8">AFS042148</strain>
        <strain evidence="4 9">AFS094862</strain>
    </source>
</reference>
<organism evidence="4 9">
    <name type="scientific">Bacillus toyonensis</name>
    <dbReference type="NCBI Taxonomy" id="155322"/>
    <lineage>
        <taxon>Bacteria</taxon>
        <taxon>Bacillati</taxon>
        <taxon>Bacillota</taxon>
        <taxon>Bacilli</taxon>
        <taxon>Bacillales</taxon>
        <taxon>Bacillaceae</taxon>
        <taxon>Bacillus</taxon>
        <taxon>Bacillus cereus group</taxon>
    </lineage>
</organism>
<feature type="transmembrane region" description="Helical" evidence="2">
    <location>
        <begin position="426"/>
        <end position="448"/>
    </location>
</feature>
<keyword evidence="2" id="KW-1133">Transmembrane helix</keyword>
<protein>
    <submittedName>
        <fullName evidence="4">Uncharacterized protein</fullName>
    </submittedName>
</protein>
<dbReference type="RefSeq" id="WP_000943143.1">
    <property type="nucleotide sequence ID" value="NZ_CP036014.1"/>
</dbReference>
<evidence type="ECO:0000313" key="9">
    <source>
        <dbReference type="Proteomes" id="UP000225320"/>
    </source>
</evidence>
<proteinExistence type="predicted"/>
<feature type="transmembrane region" description="Helical" evidence="2">
    <location>
        <begin position="454"/>
        <end position="471"/>
    </location>
</feature>
<feature type="region of interest" description="Disordered" evidence="1">
    <location>
        <begin position="296"/>
        <end position="331"/>
    </location>
</feature>
<feature type="transmembrane region" description="Helical" evidence="2">
    <location>
        <begin position="202"/>
        <end position="218"/>
    </location>
</feature>
<evidence type="ECO:0000313" key="5">
    <source>
        <dbReference type="EMBL" id="PHE17139.1"/>
    </source>
</evidence>
<evidence type="ECO:0000256" key="1">
    <source>
        <dbReference type="SAM" id="MobiDB-lite"/>
    </source>
</evidence>
<dbReference type="Proteomes" id="UP000225320">
    <property type="component" value="Unassembled WGS sequence"/>
</dbReference>
<evidence type="ECO:0000313" key="6">
    <source>
        <dbReference type="EMBL" id="QHA20476.1"/>
    </source>
</evidence>
<feature type="transmembrane region" description="Helical" evidence="2">
    <location>
        <begin position="136"/>
        <end position="157"/>
    </location>
</feature>
<gene>
    <name evidence="3" type="ORF">CN596_17695</name>
    <name evidence="5" type="ORF">COF62_03705</name>
    <name evidence="4" type="ORF">CON73_14925</name>
    <name evidence="6" type="ORF">GPA05_26745</name>
</gene>
<evidence type="ECO:0000313" key="4">
    <source>
        <dbReference type="EMBL" id="PGG92091.1"/>
    </source>
</evidence>
<dbReference type="InterPro" id="IPR049504">
    <property type="entry name" value="O-antigen_lig"/>
</dbReference>
<sequence>MLRENSTSNKFENFLLIFILLQPILDLLTAFCIMVLKIDTTIGVITRLFVMLLGGIYILIQTKKRESIKYISYIILVGIVFTIGLINNKFTKNPMVFTEEVKFIAKALYPFVMLTCYVFVFKSLKEKRHSKMLEYITYASLIIGIVMVVSIATGTDYNSYTWLKLGSRGWFYAGNELGSILAIMCPIVILYSIEKTKSIGKVYYWIPSVLVVYSLFAIGTKVGVGAIFVAMAIAVVMCFIQAFTQRKDGKKNVYLLNGFIAMTVFVGIMAYTPFSPFMKNMGFHFQFIEQQQSAKNEERKKEEAKEHKPPVTEKEKEQEKEREKEKEKEKVAEKKEETQAIIFSGRQIFEQMYKDFYKEAPMSQKLLGMGYAGNYKADPKLIERDFHDWFYSFGIIGFILLVVPFVYFGIKFIACVFTKFKQIFTVRYAMVIAAILLGLGISFIAGHILMAPGVSFYLVLLMAYLIVDLEIE</sequence>
<feature type="transmembrane region" description="Helical" evidence="2">
    <location>
        <begin position="255"/>
        <end position="274"/>
    </location>
</feature>
<reference evidence="6 10" key="3">
    <citation type="submission" date="2019-12" db="EMBL/GenBank/DDBJ databases">
        <title>Bacillus toyonensis BV-17 genome.</title>
        <authorList>
            <person name="Chen J."/>
        </authorList>
    </citation>
    <scope>NUCLEOTIDE SEQUENCE [LARGE SCALE GENOMIC DNA]</scope>
    <source>
        <strain evidence="6 10">BV-17</strain>
    </source>
</reference>
<keyword evidence="2" id="KW-0472">Membrane</keyword>
<dbReference type="EMBL" id="NUAJ01000019">
    <property type="protein sequence ID" value="PEN52925.1"/>
    <property type="molecule type" value="Genomic_DNA"/>
</dbReference>
<accession>A0A2B6NLY5</accession>
<dbReference type="Proteomes" id="UP000224044">
    <property type="component" value="Unassembled WGS sequence"/>
</dbReference>
<feature type="transmembrane region" description="Helical" evidence="2">
    <location>
        <begin position="224"/>
        <end position="243"/>
    </location>
</feature>
<keyword evidence="10" id="KW-1185">Reference proteome</keyword>
<evidence type="ECO:0000313" key="3">
    <source>
        <dbReference type="EMBL" id="PEN52925.1"/>
    </source>
</evidence>
<feature type="transmembrane region" description="Helical" evidence="2">
    <location>
        <begin position="389"/>
        <end position="414"/>
    </location>
</feature>
<evidence type="ECO:0000256" key="2">
    <source>
        <dbReference type="SAM" id="Phobius"/>
    </source>
</evidence>